<dbReference type="AlphaFoldDB" id="A0A840GAL1"/>
<dbReference type="RefSeq" id="WP_153116342.1">
    <property type="nucleotide sequence ID" value="NZ_JACIGE010000011.1"/>
</dbReference>
<dbReference type="Proteomes" id="UP000587070">
    <property type="component" value="Unassembled WGS sequence"/>
</dbReference>
<evidence type="ECO:0000313" key="3">
    <source>
        <dbReference type="Proteomes" id="UP000587070"/>
    </source>
</evidence>
<dbReference type="GO" id="GO:0003677">
    <property type="term" value="F:DNA binding"/>
    <property type="evidence" value="ECO:0007669"/>
    <property type="project" value="InterPro"/>
</dbReference>
<comment type="caution">
    <text evidence="2">The sequence shown here is derived from an EMBL/GenBank/DDBJ whole genome shotgun (WGS) entry which is preliminary data.</text>
</comment>
<gene>
    <name evidence="2" type="ORF">GGD90_002903</name>
</gene>
<dbReference type="InterPro" id="IPR001387">
    <property type="entry name" value="Cro/C1-type_HTH"/>
</dbReference>
<dbReference type="EMBL" id="JACIGE010000011">
    <property type="protein sequence ID" value="MBB4248511.1"/>
    <property type="molecule type" value="Genomic_DNA"/>
</dbReference>
<keyword evidence="3" id="KW-1185">Reference proteome</keyword>
<evidence type="ECO:0000313" key="2">
    <source>
        <dbReference type="EMBL" id="MBB4248511.1"/>
    </source>
</evidence>
<dbReference type="SUPFAM" id="SSF47413">
    <property type="entry name" value="lambda repressor-like DNA-binding domains"/>
    <property type="match status" value="1"/>
</dbReference>
<reference evidence="2 3" key="1">
    <citation type="submission" date="2020-08" db="EMBL/GenBank/DDBJ databases">
        <title>Genome sequencing of Purple Non-Sulfur Bacteria from various extreme environments.</title>
        <authorList>
            <person name="Mayer M."/>
        </authorList>
    </citation>
    <scope>NUCLEOTIDE SEQUENCE [LARGE SCALE GENOMIC DNA]</scope>
    <source>
        <strain evidence="2 3">2761</strain>
    </source>
</reference>
<dbReference type="Gene3D" id="1.10.260.40">
    <property type="entry name" value="lambda repressor-like DNA-binding domains"/>
    <property type="match status" value="1"/>
</dbReference>
<organism evidence="2 3">
    <name type="scientific">Rhodocyclus tenuis</name>
    <name type="common">Rhodospirillum tenue</name>
    <dbReference type="NCBI Taxonomy" id="1066"/>
    <lineage>
        <taxon>Bacteria</taxon>
        <taxon>Pseudomonadati</taxon>
        <taxon>Pseudomonadota</taxon>
        <taxon>Betaproteobacteria</taxon>
        <taxon>Rhodocyclales</taxon>
        <taxon>Rhodocyclaceae</taxon>
        <taxon>Rhodocyclus</taxon>
    </lineage>
</organism>
<evidence type="ECO:0000259" key="1">
    <source>
        <dbReference type="PROSITE" id="PS50943"/>
    </source>
</evidence>
<feature type="domain" description="HTH cro/C1-type" evidence="1">
    <location>
        <begin position="56"/>
        <end position="91"/>
    </location>
</feature>
<accession>A0A840GAL1</accession>
<protein>
    <submittedName>
        <fullName evidence="2">Transcriptional regulator with XRE-family HTH domain</fullName>
    </submittedName>
</protein>
<dbReference type="InterPro" id="IPR010982">
    <property type="entry name" value="Lambda_DNA-bd_dom_sf"/>
</dbReference>
<sequence>MNMTEEKMADGAAFVLANAMPEDGLGERVKAVREGLGLNHDGLSNLTKLADVEGRGISRTSIRGYELGTYKPGARELRILSLALKRSPSWLVFGKEDALASDGGAGDLNDRKPAPAARWFDLAFPLLAFSQLAQDEKRQLVGLVETLLRLKIGEVRFRSMRAFLEDFLDALQDAARDRAQHHDLKPESMKQVLLSTAEDMKKKHGEEEANLLLATLMPFIEFWGASNK</sequence>
<dbReference type="PROSITE" id="PS50943">
    <property type="entry name" value="HTH_CROC1"/>
    <property type="match status" value="1"/>
</dbReference>
<proteinExistence type="predicted"/>
<dbReference type="OrthoDB" id="9157623at2"/>
<name>A0A840GAL1_RHOTE</name>